<reference evidence="1 2" key="1">
    <citation type="submission" date="2021-01" db="EMBL/GenBank/DDBJ databases">
        <title>Chromosome-level genome assembly of a human fungal pathogen reveals clustering of transcriptionally co-regulated genes.</title>
        <authorList>
            <person name="Voorhies M."/>
            <person name="Cohen S."/>
            <person name="Shea T.P."/>
            <person name="Petrus S."/>
            <person name="Munoz J.F."/>
            <person name="Poplawski S."/>
            <person name="Goldman W.E."/>
            <person name="Michael T."/>
            <person name="Cuomo C.A."/>
            <person name="Sil A."/>
            <person name="Beyhan S."/>
        </authorList>
    </citation>
    <scope>NUCLEOTIDE SEQUENCE [LARGE SCALE GENOMIC DNA]</scope>
    <source>
        <strain evidence="1 2">G184AR</strain>
    </source>
</reference>
<comment type="caution">
    <text evidence="1">The sequence shown here is derived from an EMBL/GenBank/DDBJ whole genome shotgun (WGS) entry which is preliminary data.</text>
</comment>
<proteinExistence type="predicted"/>
<organism evidence="1 2">
    <name type="scientific">Ajellomyces capsulatus</name>
    <name type="common">Darling's disease fungus</name>
    <name type="synonym">Histoplasma capsulatum</name>
    <dbReference type="NCBI Taxonomy" id="5037"/>
    <lineage>
        <taxon>Eukaryota</taxon>
        <taxon>Fungi</taxon>
        <taxon>Dikarya</taxon>
        <taxon>Ascomycota</taxon>
        <taxon>Pezizomycotina</taxon>
        <taxon>Eurotiomycetes</taxon>
        <taxon>Eurotiomycetidae</taxon>
        <taxon>Onygenales</taxon>
        <taxon>Ajellomycetaceae</taxon>
        <taxon>Histoplasma</taxon>
    </lineage>
</organism>
<name>A0A8H7Z2X4_AJECA</name>
<evidence type="ECO:0000313" key="1">
    <source>
        <dbReference type="EMBL" id="KAG5300240.1"/>
    </source>
</evidence>
<dbReference type="VEuPathDB" id="FungiDB:I7I52_10799"/>
<protein>
    <submittedName>
        <fullName evidence="1">Uncharacterized protein</fullName>
    </submittedName>
</protein>
<evidence type="ECO:0000313" key="2">
    <source>
        <dbReference type="Proteomes" id="UP000670092"/>
    </source>
</evidence>
<dbReference type="EMBL" id="JAEVHI010000002">
    <property type="protein sequence ID" value="KAG5300240.1"/>
    <property type="molecule type" value="Genomic_DNA"/>
</dbReference>
<gene>
    <name evidence="1" type="ORF">I7I52_10799</name>
</gene>
<dbReference type="AlphaFoldDB" id="A0A8H7Z2X4"/>
<sequence>MSGPRLNERLPHPQKQYLLLPVMPRYPLGPFLRLSWHSARSWISRCRCECMSRKHRLRRKMRRGCWRRNLRRWMNLRRGLGG</sequence>
<dbReference type="Proteomes" id="UP000670092">
    <property type="component" value="Unassembled WGS sequence"/>
</dbReference>
<accession>A0A8H7Z2X4</accession>